<dbReference type="Pfam" id="PF07304">
    <property type="entry name" value="SRA1"/>
    <property type="match status" value="1"/>
</dbReference>
<keyword evidence="7" id="KW-0256">Endoplasmic reticulum</keyword>
<dbReference type="GO" id="GO:0090110">
    <property type="term" value="P:COPII-coated vesicle cargo loading"/>
    <property type="evidence" value="ECO:0007669"/>
    <property type="project" value="TreeGrafter"/>
</dbReference>
<dbReference type="AlphaFoldDB" id="A0A6U9RGU0"/>
<evidence type="ECO:0000256" key="9">
    <source>
        <dbReference type="ARBA" id="ARBA00022927"/>
    </source>
</evidence>
<evidence type="ECO:0000256" key="7">
    <source>
        <dbReference type="ARBA" id="ARBA00022824"/>
    </source>
</evidence>
<protein>
    <recommendedName>
        <fullName evidence="15">SRA1/Sec31 domain-containing protein</fullName>
    </recommendedName>
</protein>
<dbReference type="InterPro" id="IPR019775">
    <property type="entry name" value="WD40_repeat_CS"/>
</dbReference>
<dbReference type="GO" id="GO:0030127">
    <property type="term" value="C:COPII vesicle coat"/>
    <property type="evidence" value="ECO:0007669"/>
    <property type="project" value="TreeGrafter"/>
</dbReference>
<dbReference type="InterPro" id="IPR009917">
    <property type="entry name" value="SRA1/Sec31"/>
</dbReference>
<keyword evidence="5 13" id="KW-0853">WD repeat</keyword>
<dbReference type="GO" id="GO:0015031">
    <property type="term" value="P:protein transport"/>
    <property type="evidence" value="ECO:0007669"/>
    <property type="project" value="UniProtKB-KW"/>
</dbReference>
<dbReference type="PANTHER" id="PTHR13923">
    <property type="entry name" value="SEC31-RELATED PROTEIN"/>
    <property type="match status" value="1"/>
</dbReference>
<feature type="compositionally biased region" description="Low complexity" evidence="14">
    <location>
        <begin position="918"/>
        <end position="942"/>
    </location>
</feature>
<dbReference type="PROSITE" id="PS00678">
    <property type="entry name" value="WD_REPEATS_1"/>
    <property type="match status" value="1"/>
</dbReference>
<dbReference type="SMART" id="SM00320">
    <property type="entry name" value="WD40"/>
    <property type="match status" value="5"/>
</dbReference>
<evidence type="ECO:0000256" key="10">
    <source>
        <dbReference type="ARBA" id="ARBA00023136"/>
    </source>
</evidence>
<feature type="region of interest" description="Disordered" evidence="14">
    <location>
        <begin position="830"/>
        <end position="958"/>
    </location>
</feature>
<dbReference type="Gene3D" id="1.20.940.10">
    <property type="entry name" value="Functional domain of the splicing factor Prp18"/>
    <property type="match status" value="1"/>
</dbReference>
<dbReference type="PROSITE" id="PS50082">
    <property type="entry name" value="WD_REPEATS_2"/>
    <property type="match status" value="2"/>
</dbReference>
<evidence type="ECO:0000313" key="16">
    <source>
        <dbReference type="EMBL" id="CAE0611082.1"/>
    </source>
</evidence>
<dbReference type="EMBL" id="HBIS01005450">
    <property type="protein sequence ID" value="CAE0611082.1"/>
    <property type="molecule type" value="Transcribed_RNA"/>
</dbReference>
<dbReference type="InterPro" id="IPR001680">
    <property type="entry name" value="WD40_rpt"/>
</dbReference>
<dbReference type="GO" id="GO:0005789">
    <property type="term" value="C:endoplasmic reticulum membrane"/>
    <property type="evidence" value="ECO:0007669"/>
    <property type="project" value="UniProtKB-SubCell"/>
</dbReference>
<keyword evidence="6" id="KW-0677">Repeat</keyword>
<dbReference type="Gene3D" id="1.25.40.1030">
    <property type="match status" value="1"/>
</dbReference>
<dbReference type="GO" id="GO:0007029">
    <property type="term" value="P:endoplasmic reticulum organization"/>
    <property type="evidence" value="ECO:0007669"/>
    <property type="project" value="TreeGrafter"/>
</dbReference>
<feature type="region of interest" description="Disordered" evidence="14">
    <location>
        <begin position="479"/>
        <end position="527"/>
    </location>
</feature>
<dbReference type="GO" id="GO:0070971">
    <property type="term" value="C:endoplasmic reticulum exit site"/>
    <property type="evidence" value="ECO:0007669"/>
    <property type="project" value="TreeGrafter"/>
</dbReference>
<dbReference type="InterPro" id="IPR036322">
    <property type="entry name" value="WD40_repeat_dom_sf"/>
</dbReference>
<feature type="compositionally biased region" description="Polar residues" evidence="14">
    <location>
        <begin position="754"/>
        <end position="769"/>
    </location>
</feature>
<dbReference type="PANTHER" id="PTHR13923:SF11">
    <property type="entry name" value="SECRETORY 31, ISOFORM D"/>
    <property type="match status" value="1"/>
</dbReference>
<feature type="compositionally biased region" description="Low complexity" evidence="14">
    <location>
        <begin position="868"/>
        <end position="879"/>
    </location>
</feature>
<keyword evidence="8" id="KW-0931">ER-Golgi transport</keyword>
<evidence type="ECO:0000256" key="4">
    <source>
        <dbReference type="ARBA" id="ARBA00022448"/>
    </source>
</evidence>
<dbReference type="InterPro" id="IPR015943">
    <property type="entry name" value="WD40/YVTN_repeat-like_dom_sf"/>
</dbReference>
<evidence type="ECO:0000256" key="11">
    <source>
        <dbReference type="ARBA" id="ARBA00023329"/>
    </source>
</evidence>
<feature type="region of interest" description="Disordered" evidence="14">
    <location>
        <begin position="754"/>
        <end position="798"/>
    </location>
</feature>
<comment type="similarity">
    <text evidence="3">Belongs to the WD repeat SEC31 family.</text>
</comment>
<evidence type="ECO:0000256" key="3">
    <source>
        <dbReference type="ARBA" id="ARBA00009358"/>
    </source>
</evidence>
<feature type="compositionally biased region" description="Polar residues" evidence="14">
    <location>
        <begin position="836"/>
        <end position="850"/>
    </location>
</feature>
<gene>
    <name evidence="16" type="ORF">PSAL00342_LOCUS4917</name>
    <name evidence="17" type="ORF">PSAL00342_LOCUS4918</name>
</gene>
<keyword evidence="11" id="KW-0968">Cytoplasmic vesicle</keyword>
<organism evidence="17">
    <name type="scientific">Picocystis salinarum</name>
    <dbReference type="NCBI Taxonomy" id="88271"/>
    <lineage>
        <taxon>Eukaryota</taxon>
        <taxon>Viridiplantae</taxon>
        <taxon>Chlorophyta</taxon>
        <taxon>Picocystophyceae</taxon>
        <taxon>Picocystales</taxon>
        <taxon>Picocystaceae</taxon>
        <taxon>Picocystis</taxon>
    </lineage>
</organism>
<comment type="subcellular location">
    <subcellularLocation>
        <location evidence="1">Cytoplasmic vesicle membrane</location>
    </subcellularLocation>
    <subcellularLocation>
        <location evidence="12">Endomembrane system</location>
        <topology evidence="12">Peripheral membrane protein</topology>
        <orientation evidence="12">Cytoplasmic side</orientation>
    </subcellularLocation>
    <subcellularLocation>
        <location evidence="2">Endoplasmic reticulum membrane</location>
    </subcellularLocation>
</comment>
<evidence type="ECO:0000256" key="5">
    <source>
        <dbReference type="ARBA" id="ARBA00022574"/>
    </source>
</evidence>
<keyword evidence="4" id="KW-0813">Transport</keyword>
<keyword evidence="9" id="KW-0653">Protein transport</keyword>
<feature type="domain" description="SRA1/Sec31" evidence="15">
    <location>
        <begin position="936"/>
        <end position="1068"/>
    </location>
</feature>
<evidence type="ECO:0000313" key="17">
    <source>
        <dbReference type="EMBL" id="CAE0611083.1"/>
    </source>
</evidence>
<feature type="compositionally biased region" description="Low complexity" evidence="14">
    <location>
        <begin position="770"/>
        <end position="779"/>
    </location>
</feature>
<dbReference type="PROSITE" id="PS50294">
    <property type="entry name" value="WD_REPEATS_REGION"/>
    <property type="match status" value="1"/>
</dbReference>
<feature type="compositionally biased region" description="Pro residues" evidence="14">
    <location>
        <begin position="943"/>
        <end position="952"/>
    </location>
</feature>
<sequence>MAGAIDLSFSSAAAVEIWSVGLAKKQANMELAGGAVSTWERFHRLAWGRAGPTTIGTLAGGLADGTVGVWDPQIVLDAAPSEAADESGKALLAQLQHHRGSVRGLQFNPCTTNLLASGSADAEICIWDLATPKKPSLYPALKNGSASGNDPGETTFLQWNNKVQHILASTSTSGTTVVWDLKRQKPVISFTDPNGKRRCSALQWNPEVATQLIVASDDDRAPSLQVWDLRNSISPVREFVGHQKGVLSLAWCPLDPSLLLSCGKDNRIICWDSTNGDILCELASESNWYFDVQWSPTLPGIFSASSFDGKVELYNVMDLQGPSGNFTGDGMRGSVNGMKKPPSWMRKPSAVSFGFGGKLVSVANTYGEAGKLQNAPIVSLRTVTTDSDMVDRSVQFEEAIKGADKATLLSFCDVKAAAGVDNEEQETWTFLKNLFADDARKGLLGVLGFEPAPVRDSTEEEVAQQLADATIGDGAEIGATVSPAEGDPDSFFDNLPSPVAKNQPKPTTPKPDNLSGAVIPETRSSDGSDEKLNLAIMVGDFEGAVATCLASGRLTDALIIAPLGGEELAFSTKKECMRRSPRPYMSVLNALMDSELEGLVHARPVEEWRETLAMLCTYAKAEKWAGLCDALAQELWAANMCHAATLCSICSGNVDDTVTSWCSKLPSNFRENMDLVQDLIEKSVVLGMASGQEGACSRLSGLVAAYGEILASQGYAKVALDYLNMLPGSFGPESEISILKDRICRSGQLEASAASESVNQQPQGVASTVPQAPQGAAPAVSSMPVHQPGQYEPSGGYQPSVYQAQPVYQPQQTYQSASYTPAYQQPAQAYGTQQQMYQPPASSYSPPTVYQQEQPPAAPLQPSYGNAPQPQVYQPQQPTQAPPPGMPSQAPSMFVPTAPAVEKPPAPVHPPSQFVPTSSQVAPPAQAAMQPSKVSPATTPRSPAAPPKPAGPPKGLTVETVDTSSVSQEMQGVVASLSALYRNCSAVAASNPIKKREMDDNSKRLAILFYSLNAGDVSNKVCTKLKDLCRAVDSGDFASASHIQVGMTTSDWDECSAWLTALKRLIKTGSSLR</sequence>
<reference evidence="17" key="1">
    <citation type="submission" date="2021-01" db="EMBL/GenBank/DDBJ databases">
        <authorList>
            <person name="Corre E."/>
            <person name="Pelletier E."/>
            <person name="Niang G."/>
            <person name="Scheremetjew M."/>
            <person name="Finn R."/>
            <person name="Kale V."/>
            <person name="Holt S."/>
            <person name="Cochrane G."/>
            <person name="Meng A."/>
            <person name="Brown T."/>
            <person name="Cohen L."/>
        </authorList>
    </citation>
    <scope>NUCLEOTIDE SEQUENCE</scope>
    <source>
        <strain evidence="17">CCMP1897</strain>
    </source>
</reference>
<evidence type="ECO:0000256" key="6">
    <source>
        <dbReference type="ARBA" id="ARBA00022737"/>
    </source>
</evidence>
<name>A0A6U9RGU0_9CHLO</name>
<evidence type="ECO:0000256" key="2">
    <source>
        <dbReference type="ARBA" id="ARBA00004586"/>
    </source>
</evidence>
<dbReference type="InterPro" id="IPR040251">
    <property type="entry name" value="SEC31-like"/>
</dbReference>
<keyword evidence="10" id="KW-0472">Membrane</keyword>
<evidence type="ECO:0000256" key="14">
    <source>
        <dbReference type="SAM" id="MobiDB-lite"/>
    </source>
</evidence>
<evidence type="ECO:0000256" key="13">
    <source>
        <dbReference type="PROSITE-ProRule" id="PRU00221"/>
    </source>
</evidence>
<evidence type="ECO:0000259" key="15">
    <source>
        <dbReference type="Pfam" id="PF07304"/>
    </source>
</evidence>
<dbReference type="Pfam" id="PF00400">
    <property type="entry name" value="WD40"/>
    <property type="match status" value="2"/>
</dbReference>
<dbReference type="SUPFAM" id="SSF50978">
    <property type="entry name" value="WD40 repeat-like"/>
    <property type="match status" value="1"/>
</dbReference>
<evidence type="ECO:0000256" key="12">
    <source>
        <dbReference type="ARBA" id="ARBA00029433"/>
    </source>
</evidence>
<dbReference type="Gene3D" id="2.130.10.10">
    <property type="entry name" value="YVTN repeat-like/Quinoprotein amine dehydrogenase"/>
    <property type="match status" value="1"/>
</dbReference>
<dbReference type="GO" id="GO:0005198">
    <property type="term" value="F:structural molecule activity"/>
    <property type="evidence" value="ECO:0007669"/>
    <property type="project" value="TreeGrafter"/>
</dbReference>
<feature type="repeat" description="WD" evidence="13">
    <location>
        <begin position="95"/>
        <end position="137"/>
    </location>
</feature>
<proteinExistence type="inferred from homology"/>
<evidence type="ECO:0000256" key="8">
    <source>
        <dbReference type="ARBA" id="ARBA00022892"/>
    </source>
</evidence>
<feature type="repeat" description="WD" evidence="13">
    <location>
        <begin position="239"/>
        <end position="281"/>
    </location>
</feature>
<accession>A0A6U9RGU0</accession>
<evidence type="ECO:0000256" key="1">
    <source>
        <dbReference type="ARBA" id="ARBA00004156"/>
    </source>
</evidence>
<dbReference type="EMBL" id="HBIS01005451">
    <property type="protein sequence ID" value="CAE0611083.1"/>
    <property type="molecule type" value="Transcribed_RNA"/>
</dbReference>